<organism evidence="2 3">
    <name type="scientific">Spongiibacter pelagi</name>
    <dbReference type="NCBI Taxonomy" id="2760804"/>
    <lineage>
        <taxon>Bacteria</taxon>
        <taxon>Pseudomonadati</taxon>
        <taxon>Pseudomonadota</taxon>
        <taxon>Gammaproteobacteria</taxon>
        <taxon>Cellvibrionales</taxon>
        <taxon>Spongiibacteraceae</taxon>
        <taxon>Spongiibacter</taxon>
    </lineage>
</organism>
<keyword evidence="2" id="KW-0378">Hydrolase</keyword>
<name>A0A927GVQ1_9GAMM</name>
<dbReference type="InterPro" id="IPR012908">
    <property type="entry name" value="PGAP1-ab_dom-like"/>
</dbReference>
<dbReference type="Pfam" id="PF07819">
    <property type="entry name" value="PGAP1"/>
    <property type="match status" value="1"/>
</dbReference>
<dbReference type="Proteomes" id="UP000610558">
    <property type="component" value="Unassembled WGS sequence"/>
</dbReference>
<dbReference type="InterPro" id="IPR029058">
    <property type="entry name" value="AB_hydrolase_fold"/>
</dbReference>
<gene>
    <name evidence="2" type="ORF">IB286_03810</name>
</gene>
<proteinExistence type="predicted"/>
<dbReference type="GO" id="GO:0016788">
    <property type="term" value="F:hydrolase activity, acting on ester bonds"/>
    <property type="evidence" value="ECO:0007669"/>
    <property type="project" value="InterPro"/>
</dbReference>
<evidence type="ECO:0000313" key="2">
    <source>
        <dbReference type="EMBL" id="MBD2858122.1"/>
    </source>
</evidence>
<reference evidence="2" key="1">
    <citation type="submission" date="2020-09" db="EMBL/GenBank/DDBJ databases">
        <authorList>
            <person name="Yoon J.-W."/>
        </authorList>
    </citation>
    <scope>NUCLEOTIDE SEQUENCE</scope>
    <source>
        <strain evidence="2">KMU-158</strain>
    </source>
</reference>
<dbReference type="Gene3D" id="3.40.50.1820">
    <property type="entry name" value="alpha/beta hydrolase"/>
    <property type="match status" value="1"/>
</dbReference>
<accession>A0A927GVQ1</accession>
<dbReference type="SUPFAM" id="SSF53474">
    <property type="entry name" value="alpha/beta-Hydrolases"/>
    <property type="match status" value="1"/>
</dbReference>
<comment type="caution">
    <text evidence="2">The sequence shown here is derived from an EMBL/GenBank/DDBJ whole genome shotgun (WGS) entry which is preliminary data.</text>
</comment>
<feature type="domain" description="GPI inositol-deacylase PGAP1-like alpha/beta" evidence="1">
    <location>
        <begin position="38"/>
        <end position="171"/>
    </location>
</feature>
<dbReference type="AlphaFoldDB" id="A0A927GVQ1"/>
<evidence type="ECO:0000313" key="3">
    <source>
        <dbReference type="Proteomes" id="UP000610558"/>
    </source>
</evidence>
<sequence>MISPPKSRHTFAELPRGAVECLQLALSQPLLKLCPAGDGHPVVVIPGYGGAEGSTRFLRKWLNSKNYDCHDWQQGRNLPKQRFNSVEQAKDFRREKVDSLKTQLDRLYQHSGKKASLVGWSLGGIYAHDLASEAPELVRGVITLGTPFGDPRGTAVWSIMSLLTRQRRFDTEQEIENWGIFPEAKVPTTVIHSDNDGFVSPSIAKLNGGLVKHVQVNSSHIGFTANPRVFWQIGKSLAAPEVGSQNKRLG</sequence>
<keyword evidence="3" id="KW-1185">Reference proteome</keyword>
<evidence type="ECO:0000259" key="1">
    <source>
        <dbReference type="Pfam" id="PF07819"/>
    </source>
</evidence>
<protein>
    <submittedName>
        <fullName evidence="2">Alpha/beta hydrolase</fullName>
    </submittedName>
</protein>
<dbReference type="EMBL" id="JACXLD010000001">
    <property type="protein sequence ID" value="MBD2858122.1"/>
    <property type="molecule type" value="Genomic_DNA"/>
</dbReference>
<dbReference type="RefSeq" id="WP_190762558.1">
    <property type="nucleotide sequence ID" value="NZ_JACXLD010000001.1"/>
</dbReference>